<proteinExistence type="predicted"/>
<name>A0A1H4PKX1_9BACT</name>
<evidence type="ECO:0000313" key="2">
    <source>
        <dbReference type="EMBL" id="SEC08076.1"/>
    </source>
</evidence>
<keyword evidence="1" id="KW-1133">Transmembrane helix</keyword>
<keyword evidence="1" id="KW-0472">Membrane</keyword>
<dbReference type="AlphaFoldDB" id="A0A1H4PKX1"/>
<gene>
    <name evidence="2" type="ORF">SAMN05443244_2597</name>
</gene>
<dbReference type="Proteomes" id="UP000182409">
    <property type="component" value="Unassembled WGS sequence"/>
</dbReference>
<keyword evidence="1" id="KW-0812">Transmembrane</keyword>
<organism evidence="2 3">
    <name type="scientific">Terriglobus roseus</name>
    <dbReference type="NCBI Taxonomy" id="392734"/>
    <lineage>
        <taxon>Bacteria</taxon>
        <taxon>Pseudomonadati</taxon>
        <taxon>Acidobacteriota</taxon>
        <taxon>Terriglobia</taxon>
        <taxon>Terriglobales</taxon>
        <taxon>Acidobacteriaceae</taxon>
        <taxon>Terriglobus</taxon>
    </lineage>
</organism>
<feature type="transmembrane region" description="Helical" evidence="1">
    <location>
        <begin position="92"/>
        <end position="113"/>
    </location>
</feature>
<evidence type="ECO:0000256" key="1">
    <source>
        <dbReference type="SAM" id="Phobius"/>
    </source>
</evidence>
<dbReference type="OrthoDB" id="1495494at2"/>
<protein>
    <submittedName>
        <fullName evidence="2">Uncharacterized protein</fullName>
    </submittedName>
</protein>
<reference evidence="2 3" key="1">
    <citation type="submission" date="2016-10" db="EMBL/GenBank/DDBJ databases">
        <authorList>
            <person name="de Groot N.N."/>
        </authorList>
    </citation>
    <scope>NUCLEOTIDE SEQUENCE [LARGE SCALE GENOMIC DNA]</scope>
    <source>
        <strain evidence="2 3">AB35.6</strain>
    </source>
</reference>
<dbReference type="EMBL" id="FNSD01000001">
    <property type="protein sequence ID" value="SEC08076.1"/>
    <property type="molecule type" value="Genomic_DNA"/>
</dbReference>
<sequence>MAMEEHEKKAFDFAADLTKQLITLATSIVTFSLAFSDHFPKQSRLARDAWFFYLISILFGLWTLMALTGTLAPTGGAATDFTLKWNVRLPSLLQILSFGIAVLLTISFVGFWWH</sequence>
<accession>A0A1H4PKX1</accession>
<evidence type="ECO:0000313" key="3">
    <source>
        <dbReference type="Proteomes" id="UP000182409"/>
    </source>
</evidence>
<feature type="transmembrane region" description="Helical" evidence="1">
    <location>
        <begin position="51"/>
        <end position="72"/>
    </location>
</feature>
<dbReference type="RefSeq" id="WP_074654435.1">
    <property type="nucleotide sequence ID" value="NZ_FNSD01000001.1"/>
</dbReference>